<protein>
    <submittedName>
        <fullName evidence="1">Uncharacterized protein</fullName>
    </submittedName>
</protein>
<reference evidence="1" key="1">
    <citation type="submission" date="2017-01" db="EMBL/GenBank/DDBJ databases">
        <authorList>
            <person name="Mah S.A."/>
            <person name="Swanson W.J."/>
            <person name="Moy G.W."/>
            <person name="Vacquier V.D."/>
        </authorList>
    </citation>
    <scope>NUCLEOTIDE SEQUENCE [LARGE SCALE GENOMIC DNA]</scope>
    <source>
        <strain evidence="1">ID-206-W2</strain>
    </source>
</reference>
<organism evidence="1 3">
    <name type="scientific">Smittium culicis</name>
    <dbReference type="NCBI Taxonomy" id="133412"/>
    <lineage>
        <taxon>Eukaryota</taxon>
        <taxon>Fungi</taxon>
        <taxon>Fungi incertae sedis</taxon>
        <taxon>Zoopagomycota</taxon>
        <taxon>Kickxellomycotina</taxon>
        <taxon>Harpellomycetes</taxon>
        <taxon>Harpellales</taxon>
        <taxon>Legeriomycetaceae</taxon>
        <taxon>Smittium</taxon>
    </lineage>
</organism>
<evidence type="ECO:0000313" key="2">
    <source>
        <dbReference type="EMBL" id="OMJ28317.1"/>
    </source>
</evidence>
<keyword evidence="3" id="KW-1185">Reference proteome</keyword>
<evidence type="ECO:0000313" key="3">
    <source>
        <dbReference type="Proteomes" id="UP000187429"/>
    </source>
</evidence>
<comment type="caution">
    <text evidence="1">The sequence shown here is derived from an EMBL/GenBank/DDBJ whole genome shotgun (WGS) entry which is preliminary data.</text>
</comment>
<dbReference type="EMBL" id="LSSM01000639">
    <property type="protein sequence ID" value="OMJ28317.1"/>
    <property type="molecule type" value="Genomic_DNA"/>
</dbReference>
<sequence>MNSTDGLHDVNIFASLEVQTRLFISSSFIEPDSTDCAEIFPRESNDNISDFCAENSNIVCRSNILCSMKALNCVIKDSHPQTK</sequence>
<proteinExistence type="predicted"/>
<name>A0A1R1Y3B0_9FUNG</name>
<dbReference type="EMBL" id="LSSM01002561">
    <property type="protein sequence ID" value="OMJ21244.1"/>
    <property type="molecule type" value="Genomic_DNA"/>
</dbReference>
<evidence type="ECO:0000313" key="1">
    <source>
        <dbReference type="EMBL" id="OMJ21244.1"/>
    </source>
</evidence>
<reference evidence="3" key="2">
    <citation type="submission" date="2017-01" db="EMBL/GenBank/DDBJ databases">
        <authorList>
            <person name="Wang Y."/>
            <person name="White M."/>
            <person name="Kvist S."/>
            <person name="Moncalvo J.-M."/>
        </authorList>
    </citation>
    <scope>NUCLEOTIDE SEQUENCE [LARGE SCALE GENOMIC DNA]</scope>
    <source>
        <strain evidence="3">ID-206-W2</strain>
    </source>
</reference>
<accession>A0A1R1Y3B0</accession>
<dbReference type="AlphaFoldDB" id="A0A1R1Y3B0"/>
<gene>
    <name evidence="2" type="ORF">AYI69_g2208</name>
    <name evidence="1" type="ORF">AYI69_g5907</name>
</gene>
<dbReference type="Proteomes" id="UP000187429">
    <property type="component" value="Unassembled WGS sequence"/>
</dbReference>